<dbReference type="GO" id="GO:0006487">
    <property type="term" value="P:protein N-linked glycosylation"/>
    <property type="evidence" value="ECO:0007669"/>
    <property type="project" value="TreeGrafter"/>
</dbReference>
<keyword evidence="3" id="KW-0732">Signal</keyword>
<dbReference type="AlphaFoldDB" id="A0A812JXA8"/>
<dbReference type="GO" id="GO:0000139">
    <property type="term" value="C:Golgi membrane"/>
    <property type="evidence" value="ECO:0007669"/>
    <property type="project" value="TreeGrafter"/>
</dbReference>
<evidence type="ECO:0000256" key="2">
    <source>
        <dbReference type="ARBA" id="ARBA00022679"/>
    </source>
</evidence>
<dbReference type="EMBL" id="CAJNDS010000483">
    <property type="protein sequence ID" value="CAE7210894.1"/>
    <property type="molecule type" value="Genomic_DNA"/>
</dbReference>
<evidence type="ECO:0000256" key="3">
    <source>
        <dbReference type="SAM" id="SignalP"/>
    </source>
</evidence>
<protein>
    <recommendedName>
        <fullName evidence="6">Hexosyltransferase</fullName>
    </recommendedName>
</protein>
<organism evidence="4 5">
    <name type="scientific">Symbiodinium natans</name>
    <dbReference type="NCBI Taxonomy" id="878477"/>
    <lineage>
        <taxon>Eukaryota</taxon>
        <taxon>Sar</taxon>
        <taxon>Alveolata</taxon>
        <taxon>Dinophyceae</taxon>
        <taxon>Suessiales</taxon>
        <taxon>Symbiodiniaceae</taxon>
        <taxon>Symbiodinium</taxon>
    </lineage>
</organism>
<keyword evidence="5" id="KW-1185">Reference proteome</keyword>
<evidence type="ECO:0000313" key="5">
    <source>
        <dbReference type="Proteomes" id="UP000604046"/>
    </source>
</evidence>
<dbReference type="PANTHER" id="PTHR31306">
    <property type="entry name" value="ALPHA-1,6-MANNOSYLTRANSFERASE MNN11-RELATED"/>
    <property type="match status" value="1"/>
</dbReference>
<dbReference type="PANTHER" id="PTHR31306:SF4">
    <property type="entry name" value="ALPHA-1,2-GALACTOSYLTRANSFERASE"/>
    <property type="match status" value="1"/>
</dbReference>
<dbReference type="OrthoDB" id="437131at2759"/>
<name>A0A812JXA8_9DINO</name>
<feature type="chain" id="PRO_5032543847" description="Hexosyltransferase" evidence="3">
    <location>
        <begin position="17"/>
        <end position="323"/>
    </location>
</feature>
<evidence type="ECO:0000313" key="4">
    <source>
        <dbReference type="EMBL" id="CAE7210894.1"/>
    </source>
</evidence>
<reference evidence="4" key="1">
    <citation type="submission" date="2021-02" db="EMBL/GenBank/DDBJ databases">
        <authorList>
            <person name="Dougan E. K."/>
            <person name="Rhodes N."/>
            <person name="Thang M."/>
            <person name="Chan C."/>
        </authorList>
    </citation>
    <scope>NUCLEOTIDE SEQUENCE</scope>
</reference>
<keyword evidence="1" id="KW-0328">Glycosyltransferase</keyword>
<keyword evidence="2" id="KW-0808">Transferase</keyword>
<dbReference type="Proteomes" id="UP000604046">
    <property type="component" value="Unassembled WGS sequence"/>
</dbReference>
<accession>A0A812JXA8</accession>
<comment type="caution">
    <text evidence="4">The sequence shown here is derived from an EMBL/GenBank/DDBJ whole genome shotgun (WGS) entry which is preliminary data.</text>
</comment>
<proteinExistence type="predicted"/>
<evidence type="ECO:0008006" key="6">
    <source>
        <dbReference type="Google" id="ProtNLM"/>
    </source>
</evidence>
<feature type="signal peptide" evidence="3">
    <location>
        <begin position="1"/>
        <end position="16"/>
    </location>
</feature>
<evidence type="ECO:0000256" key="1">
    <source>
        <dbReference type="ARBA" id="ARBA00022676"/>
    </source>
</evidence>
<sequence length="323" mass="35594">MARHCATLALVATVMARPIEVNSTRHQLASGLECGSAAAFDGLCPWAAARHQAAAERWHSSASVGPLAAPARGRWALLRFSDRPLGKLTRPSLEDFVGRYPGRYDLLLEKEGLVDRRDFHPAWNKLAHARRALILGSYEAVVCVDDDILITNPRIDPIHDALVEHFSGDASTDGEKLVVASLDEQVSARVPFNTGVLALRSSPLTLNLLDKIFQLGRRLKRINGYAWLPRITGLWDQDAFADYMQIYGSRNFVLLPHRQLQSFVRPGQSHWLPGDFAAHFTGLSEYPPQQGLALLHDFLTLLQGASAEGAKKSGKAIYQSSTV</sequence>
<dbReference type="InterPro" id="IPR008630">
    <property type="entry name" value="Glyco_trans_34"/>
</dbReference>
<gene>
    <name evidence="4" type="ORF">SNAT2548_LOCUS7054</name>
</gene>
<dbReference type="GO" id="GO:0016757">
    <property type="term" value="F:glycosyltransferase activity"/>
    <property type="evidence" value="ECO:0007669"/>
    <property type="project" value="UniProtKB-KW"/>
</dbReference>